<name>A0A7R7HYH1_9ACTN</name>
<gene>
    <name evidence="2" type="ORF">Athai_41390</name>
</gene>
<dbReference type="EMBL" id="AP023355">
    <property type="protein sequence ID" value="BCJ36636.1"/>
    <property type="molecule type" value="Genomic_DNA"/>
</dbReference>
<reference evidence="2 3" key="1">
    <citation type="submission" date="2020-08" db="EMBL/GenBank/DDBJ databases">
        <title>Whole genome shotgun sequence of Actinocatenispora thailandica NBRC 105041.</title>
        <authorList>
            <person name="Komaki H."/>
            <person name="Tamura T."/>
        </authorList>
    </citation>
    <scope>NUCLEOTIDE SEQUENCE [LARGE SCALE GENOMIC DNA]</scope>
    <source>
        <strain evidence="2 3">NBRC 105041</strain>
    </source>
</reference>
<keyword evidence="1" id="KW-0472">Membrane</keyword>
<sequence length="75" mass="8821">MTVSAIGVRGGFRIGHGIAVLIRFLIRLAIWHFAFRALGGFLRPYTHVPWLGTIIVAILLFVLFHYARRWYRRRR</sequence>
<keyword evidence="1" id="KW-1133">Transmembrane helix</keyword>
<keyword evidence="3" id="KW-1185">Reference proteome</keyword>
<keyword evidence="1" id="KW-0812">Transmembrane</keyword>
<evidence type="ECO:0000313" key="2">
    <source>
        <dbReference type="EMBL" id="BCJ36636.1"/>
    </source>
</evidence>
<dbReference type="Proteomes" id="UP000611640">
    <property type="component" value="Chromosome"/>
</dbReference>
<evidence type="ECO:0000313" key="3">
    <source>
        <dbReference type="Proteomes" id="UP000611640"/>
    </source>
</evidence>
<accession>A0A7R7HYH1</accession>
<protein>
    <submittedName>
        <fullName evidence="2">Uncharacterized protein</fullName>
    </submittedName>
</protein>
<feature type="transmembrane region" description="Helical" evidence="1">
    <location>
        <begin position="12"/>
        <end position="35"/>
    </location>
</feature>
<organism evidence="2 3">
    <name type="scientific">Actinocatenispora thailandica</name>
    <dbReference type="NCBI Taxonomy" id="227318"/>
    <lineage>
        <taxon>Bacteria</taxon>
        <taxon>Bacillati</taxon>
        <taxon>Actinomycetota</taxon>
        <taxon>Actinomycetes</taxon>
        <taxon>Micromonosporales</taxon>
        <taxon>Micromonosporaceae</taxon>
        <taxon>Actinocatenispora</taxon>
    </lineage>
</organism>
<feature type="transmembrane region" description="Helical" evidence="1">
    <location>
        <begin position="47"/>
        <end position="67"/>
    </location>
</feature>
<proteinExistence type="predicted"/>
<evidence type="ECO:0000256" key="1">
    <source>
        <dbReference type="SAM" id="Phobius"/>
    </source>
</evidence>
<dbReference type="KEGG" id="atl:Athai_41390"/>
<dbReference type="AlphaFoldDB" id="A0A7R7HYH1"/>